<evidence type="ECO:0000313" key="1">
    <source>
        <dbReference type="EMBL" id="CAL5994328.1"/>
    </source>
</evidence>
<gene>
    <name evidence="1" type="ORF">HINF_LOCUS13500</name>
</gene>
<name>A0ABP1HH47_9EUKA</name>
<proteinExistence type="predicted"/>
<dbReference type="Proteomes" id="UP001642409">
    <property type="component" value="Unassembled WGS sequence"/>
</dbReference>
<evidence type="ECO:0000313" key="2">
    <source>
        <dbReference type="Proteomes" id="UP001642409"/>
    </source>
</evidence>
<keyword evidence="2" id="KW-1185">Reference proteome</keyword>
<comment type="caution">
    <text evidence="1">The sequence shown here is derived from an EMBL/GenBank/DDBJ whole genome shotgun (WGS) entry which is preliminary data.</text>
</comment>
<reference evidence="1 2" key="1">
    <citation type="submission" date="2024-07" db="EMBL/GenBank/DDBJ databases">
        <authorList>
            <person name="Akdeniz Z."/>
        </authorList>
    </citation>
    <scope>NUCLEOTIDE SEQUENCE [LARGE SCALE GENOMIC DNA]</scope>
</reference>
<sequence length="157" mass="18592">MKPFGRLLLKSQLRKLISVTWQVLKCTVELASSGIRVCGTIQLTRMGLSRDEKTQLNDLQKKDFQVVREVPRKMLEETPDVNVVKQWKQQLYQLFKLNRYRSSRLLHEEFLNSTIQFEQAEYIDIFVVRIFKAYQLLLTTNNKNKFYCLLAIFTSLP</sequence>
<accession>A0ABP1HH47</accession>
<protein>
    <submittedName>
        <fullName evidence="1">Hypothetical_protein</fullName>
    </submittedName>
</protein>
<dbReference type="EMBL" id="CAXDID020000031">
    <property type="protein sequence ID" value="CAL5994328.1"/>
    <property type="molecule type" value="Genomic_DNA"/>
</dbReference>
<organism evidence="1 2">
    <name type="scientific">Hexamita inflata</name>
    <dbReference type="NCBI Taxonomy" id="28002"/>
    <lineage>
        <taxon>Eukaryota</taxon>
        <taxon>Metamonada</taxon>
        <taxon>Diplomonadida</taxon>
        <taxon>Hexamitidae</taxon>
        <taxon>Hexamitinae</taxon>
        <taxon>Hexamita</taxon>
    </lineage>
</organism>